<dbReference type="PROSITE" id="PS01359">
    <property type="entry name" value="ZF_PHD_1"/>
    <property type="match status" value="1"/>
</dbReference>
<dbReference type="InterPro" id="IPR034732">
    <property type="entry name" value="EPHD"/>
</dbReference>
<dbReference type="Ensembl" id="ENSXETT00000092610">
    <property type="protein sequence ID" value="ENSXETP00000072074"/>
    <property type="gene ID" value="ENSXETG00000014744"/>
</dbReference>
<evidence type="ECO:0000256" key="9">
    <source>
        <dbReference type="SAM" id="Coils"/>
    </source>
</evidence>
<dbReference type="Bgee" id="ENSXETG00000014744">
    <property type="expression patterns" value="Expressed in early embryo and 13 other cell types or tissues"/>
</dbReference>
<evidence type="ECO:0000256" key="6">
    <source>
        <dbReference type="ARBA" id="ARBA00022833"/>
    </source>
</evidence>
<keyword evidence="7" id="KW-0539">Nucleus</keyword>
<dbReference type="CDD" id="cd15574">
    <property type="entry name" value="PHD_AF10_AF17"/>
    <property type="match status" value="1"/>
</dbReference>
<keyword evidence="6" id="KW-0862">Zinc</keyword>
<dbReference type="Pfam" id="PF13832">
    <property type="entry name" value="zf-HC5HC2H_2"/>
    <property type="match status" value="1"/>
</dbReference>
<feature type="region of interest" description="Disordered" evidence="10">
    <location>
        <begin position="891"/>
        <end position="937"/>
    </location>
</feature>
<feature type="compositionally biased region" description="Basic residues" evidence="10">
    <location>
        <begin position="317"/>
        <end position="328"/>
    </location>
</feature>
<feature type="compositionally biased region" description="Low complexity" evidence="10">
    <location>
        <begin position="510"/>
        <end position="524"/>
    </location>
</feature>
<dbReference type="GO" id="GO:0008270">
    <property type="term" value="F:zinc ion binding"/>
    <property type="evidence" value="ECO:0007669"/>
    <property type="project" value="UniProtKB-KW"/>
</dbReference>
<feature type="compositionally biased region" description="Basic and acidic residues" evidence="10">
    <location>
        <begin position="414"/>
        <end position="431"/>
    </location>
</feature>
<feature type="compositionally biased region" description="Acidic residues" evidence="10">
    <location>
        <begin position="358"/>
        <end position="373"/>
    </location>
</feature>
<evidence type="ECO:0000256" key="10">
    <source>
        <dbReference type="SAM" id="MobiDB-lite"/>
    </source>
</evidence>
<dbReference type="Gene3D" id="3.30.40.10">
    <property type="entry name" value="Zinc/RING finger domain, C3HC4 (zinc finger)"/>
    <property type="match status" value="2"/>
</dbReference>
<keyword evidence="9" id="KW-0175">Coiled coil</keyword>
<dbReference type="SUPFAM" id="SSF57903">
    <property type="entry name" value="FYVE/PHD zinc finger"/>
    <property type="match status" value="1"/>
</dbReference>
<dbReference type="PROSITE" id="PS51805">
    <property type="entry name" value="EPHD"/>
    <property type="match status" value="1"/>
</dbReference>
<feature type="compositionally biased region" description="Polar residues" evidence="10">
    <location>
        <begin position="451"/>
        <end position="462"/>
    </location>
</feature>
<accession>A0A6I8QUN0</accession>
<dbReference type="PANTHER" id="PTHR13793:SF90">
    <property type="entry name" value="PROTEIN AF-17"/>
    <property type="match status" value="1"/>
</dbReference>
<dbReference type="GeneTree" id="ENSGT00940000158572"/>
<evidence type="ECO:0000256" key="2">
    <source>
        <dbReference type="ARBA" id="ARBA00022553"/>
    </source>
</evidence>
<dbReference type="GO" id="GO:0005634">
    <property type="term" value="C:nucleus"/>
    <property type="evidence" value="ECO:0007669"/>
    <property type="project" value="UniProtKB-SubCell"/>
</dbReference>
<dbReference type="InterPro" id="IPR011011">
    <property type="entry name" value="Znf_FYVE_PHD"/>
</dbReference>
<feature type="compositionally biased region" description="Low complexity" evidence="10">
    <location>
        <begin position="722"/>
        <end position="736"/>
    </location>
</feature>
<sequence length="937" mass="100903">MRCRSVLVHAQCLCFPRLSGVGHACAVTPAGRPPGPGRDRWLHGRMKEMVGGCCVCSDERGWAENPLVYCDGHGCNVAVHQACYGIVQVPTGPWFCRKCESQERAARVRCDLCPHKEGALKRTDNGGWAHVVCALYIPEVQFANVLTMEPIVLQFVPHDRFNKTCYICEDQGRESRAASGACMTCNKHGCRQAFHVTCAQMAGLLCEEEAQEVDNVKYIGYCKYHFNKMVRDPQKVSRLPCPFVPGRCSRSGSPLDKSLLFRERQKKSHKDKERVKHRKHRDSPGHLTVPSLLPVPAEKHETSTESPEVMRSEVKAKKPSSHRGRKTGGKGSAGTGGSLPSGSASSPPDLITFPKLEEQDEEEDEEEDNDDEERGGPSKPTPTSPPELTFSSFGSIMRFSTDPSPNSRTWDPSPGEHRPQKWGREAAEGPREKKHKGNKKSRHGPGRPRGSKNNPSHSTAPPTLTAPPRHYTHHSSLHSVSLESPLLSSGIYTSNKDPISVRAACSTPLPSSLLSHQSSLSPYSRGCSITPSSSASTTQVFSLPGSTFSIPSSHIFGSPLSMPPLLSQAESRTEPELEDCSFVCRGSSPRESLSSMSPISSLPPLFDPSVPSNQNESVPHATANLEQLLEKHGEAGVNIVDMLQALHALQKENRSLQDQIMTLTARKEKLQLLNVQLSCPFPPTLPHVSTHLVGSQESLCSKSPTSKGSFRAENSSSEDPHSGCPSRSSSCLSLHSTPPPGPLTQTGTQLSSLGAEQLMNGLVRASASGGPSTLAAFPFLGALSGNPGTLSLNGILGAVNGGLQASSGQSQNPLLSSTTSAQIPASFANLNTLSEQQRHLVQQLQQITSAHLSTEQQSILFQLVQHIQQRRDLQRLMTSPPAPPLLPVTSTCTAMSSSPAPPVLTAQAPPFLGSPVEGGVSKTARAAEKTPTNHEKS</sequence>
<organism evidence="13">
    <name type="scientific">Xenopus tropicalis</name>
    <name type="common">Western clawed frog</name>
    <name type="synonym">Silurana tropicalis</name>
    <dbReference type="NCBI Taxonomy" id="8364"/>
    <lineage>
        <taxon>Eukaryota</taxon>
        <taxon>Metazoa</taxon>
        <taxon>Chordata</taxon>
        <taxon>Craniata</taxon>
        <taxon>Vertebrata</taxon>
        <taxon>Euteleostomi</taxon>
        <taxon>Amphibia</taxon>
        <taxon>Batrachia</taxon>
        <taxon>Anura</taxon>
        <taxon>Pipoidea</taxon>
        <taxon>Pipidae</taxon>
        <taxon>Xenopodinae</taxon>
        <taxon>Xenopus</taxon>
        <taxon>Silurana</taxon>
    </lineage>
</organism>
<feature type="coiled-coil region" evidence="9">
    <location>
        <begin position="639"/>
        <end position="673"/>
    </location>
</feature>
<evidence type="ECO:0000256" key="1">
    <source>
        <dbReference type="ARBA" id="ARBA00004123"/>
    </source>
</evidence>
<proteinExistence type="predicted"/>
<dbReference type="Xenbase" id="XB-GENE-1016790">
    <property type="gene designation" value="mllt6"/>
</dbReference>
<dbReference type="PANTHER" id="PTHR13793">
    <property type="entry name" value="PHD FINGER PROTEINS"/>
    <property type="match status" value="1"/>
</dbReference>
<evidence type="ECO:0000259" key="12">
    <source>
        <dbReference type="PROSITE" id="PS51805"/>
    </source>
</evidence>
<dbReference type="InParanoid" id="A0A6I8QUN0"/>
<reference evidence="13" key="2">
    <citation type="submission" date="2020-05" db="UniProtKB">
        <authorList>
            <consortium name="Ensembl"/>
        </authorList>
    </citation>
    <scope>IDENTIFICATION</scope>
</reference>
<protein>
    <submittedName>
        <fullName evidence="13">MLLT6, PHD finger containing</fullName>
    </submittedName>
</protein>
<evidence type="ECO:0000256" key="3">
    <source>
        <dbReference type="ARBA" id="ARBA00022723"/>
    </source>
</evidence>
<dbReference type="InterPro" id="IPR013083">
    <property type="entry name" value="Znf_RING/FYVE/PHD"/>
</dbReference>
<gene>
    <name evidence="13" type="primary">mllt6</name>
</gene>
<feature type="compositionally biased region" description="Basic residues" evidence="10">
    <location>
        <begin position="264"/>
        <end position="281"/>
    </location>
</feature>
<evidence type="ECO:0000256" key="8">
    <source>
        <dbReference type="PROSITE-ProRule" id="PRU00146"/>
    </source>
</evidence>
<keyword evidence="2" id="KW-0597">Phosphoprotein</keyword>
<dbReference type="AlphaFoldDB" id="A0A6I8QUN0"/>
<dbReference type="InterPro" id="IPR019786">
    <property type="entry name" value="Zinc_finger_PHD-type_CS"/>
</dbReference>
<feature type="compositionally biased region" description="Basic and acidic residues" evidence="10">
    <location>
        <begin position="925"/>
        <end position="937"/>
    </location>
</feature>
<evidence type="ECO:0000259" key="11">
    <source>
        <dbReference type="PROSITE" id="PS50016"/>
    </source>
</evidence>
<feature type="compositionally biased region" description="Polar residues" evidence="10">
    <location>
        <begin position="401"/>
        <end position="410"/>
    </location>
</feature>
<dbReference type="PROSITE" id="PS50016">
    <property type="entry name" value="ZF_PHD_2"/>
    <property type="match status" value="1"/>
</dbReference>
<feature type="domain" description="PHD-type" evidence="12">
    <location>
        <begin position="107"/>
        <end position="226"/>
    </location>
</feature>
<feature type="region of interest" description="Disordered" evidence="10">
    <location>
        <begin position="698"/>
        <end position="748"/>
    </location>
</feature>
<evidence type="ECO:0000256" key="5">
    <source>
        <dbReference type="ARBA" id="ARBA00022771"/>
    </source>
</evidence>
<dbReference type="InterPro" id="IPR001965">
    <property type="entry name" value="Znf_PHD"/>
</dbReference>
<dbReference type="GO" id="GO:0006355">
    <property type="term" value="P:regulation of DNA-templated transcription"/>
    <property type="evidence" value="ECO:0007669"/>
    <property type="project" value="UniProtKB-ARBA"/>
</dbReference>
<dbReference type="InterPro" id="IPR049781">
    <property type="entry name" value="AF10/AF17_PHD"/>
</dbReference>
<dbReference type="SMART" id="SM00249">
    <property type="entry name" value="PHD"/>
    <property type="match status" value="2"/>
</dbReference>
<feature type="domain" description="PHD-type" evidence="11">
    <location>
        <begin position="50"/>
        <end position="102"/>
    </location>
</feature>
<feature type="compositionally biased region" description="Basic residues" evidence="10">
    <location>
        <begin position="432"/>
        <end position="450"/>
    </location>
</feature>
<reference evidence="13" key="1">
    <citation type="journal article" date="2010" name="Science">
        <title>The genome of the Western clawed frog Xenopus tropicalis.</title>
        <authorList>
            <person name="Hellsten U."/>
            <person name="Harland R.M."/>
            <person name="Gilchrist M.J."/>
            <person name="Hendrix D."/>
            <person name="Jurka J."/>
            <person name="Kapitonov V."/>
            <person name="Ovcharenko I."/>
            <person name="Putnam N.H."/>
            <person name="Shu S."/>
            <person name="Taher L."/>
            <person name="Blitz I.L."/>
            <person name="Blumberg B."/>
            <person name="Dichmann D.S."/>
            <person name="Dubchak I."/>
            <person name="Amaya E."/>
            <person name="Detter J.C."/>
            <person name="Fletcher R."/>
            <person name="Gerhard D.S."/>
            <person name="Goodstein D."/>
            <person name="Graves T."/>
            <person name="Grigoriev I.V."/>
            <person name="Grimwood J."/>
            <person name="Kawashima T."/>
            <person name="Lindquist E."/>
            <person name="Lucas S.M."/>
            <person name="Mead P.E."/>
            <person name="Mitros T."/>
            <person name="Ogino H."/>
            <person name="Ohta Y."/>
            <person name="Poliakov A.V."/>
            <person name="Pollet N."/>
            <person name="Robert J."/>
            <person name="Salamov A."/>
            <person name="Sater A.K."/>
            <person name="Schmutz J."/>
            <person name="Terry A."/>
            <person name="Vize P.D."/>
            <person name="Warren W.C."/>
            <person name="Wells D."/>
            <person name="Wills A."/>
            <person name="Wilson R.K."/>
            <person name="Zimmerman L.B."/>
            <person name="Zorn A.M."/>
            <person name="Grainger R."/>
            <person name="Grammer T."/>
            <person name="Khokha M.K."/>
            <person name="Richardson P.M."/>
            <person name="Rokhsar D.S."/>
        </authorList>
    </citation>
    <scope>NUCLEOTIDE SEQUENCE [LARGE SCALE GENOMIC DNA]</scope>
    <source>
        <strain evidence="13">Nigerian</strain>
    </source>
</reference>
<name>A0A6I8QUN0_XENTR</name>
<keyword evidence="4" id="KW-0677">Repeat</keyword>
<keyword evidence="3" id="KW-0479">Metal-binding</keyword>
<evidence type="ECO:0000256" key="7">
    <source>
        <dbReference type="ARBA" id="ARBA00023242"/>
    </source>
</evidence>
<dbReference type="FunCoup" id="A0A6I8QUN0">
    <property type="interactions" value="1528"/>
</dbReference>
<dbReference type="Pfam" id="PF13831">
    <property type="entry name" value="PHD_2"/>
    <property type="match status" value="1"/>
</dbReference>
<feature type="compositionally biased region" description="Basic and acidic residues" evidence="10">
    <location>
        <begin position="297"/>
        <end position="316"/>
    </location>
</feature>
<dbReference type="FunFam" id="3.30.40.10:FF:000042">
    <property type="entry name" value="protein AF-10 isoform X1"/>
    <property type="match status" value="1"/>
</dbReference>
<evidence type="ECO:0000256" key="4">
    <source>
        <dbReference type="ARBA" id="ARBA00022737"/>
    </source>
</evidence>
<dbReference type="InterPro" id="IPR050701">
    <property type="entry name" value="Histone_Mod_Regulator"/>
</dbReference>
<feature type="compositionally biased region" description="Gly residues" evidence="10">
    <location>
        <begin position="329"/>
        <end position="339"/>
    </location>
</feature>
<keyword evidence="5 8" id="KW-0863">Zinc-finger</keyword>
<evidence type="ECO:0000313" key="13">
    <source>
        <dbReference type="Ensembl" id="ENSXETP00000072074"/>
    </source>
</evidence>
<comment type="subcellular location">
    <subcellularLocation>
        <location evidence="1">Nucleus</location>
    </subcellularLocation>
</comment>
<feature type="region of interest" description="Disordered" evidence="10">
    <location>
        <begin position="510"/>
        <end position="529"/>
    </location>
</feature>
<dbReference type="GO" id="GO:0042393">
    <property type="term" value="F:histone binding"/>
    <property type="evidence" value="ECO:0007669"/>
    <property type="project" value="UniProtKB-ARBA"/>
</dbReference>
<feature type="region of interest" description="Disordered" evidence="10">
    <location>
        <begin position="249"/>
        <end position="477"/>
    </location>
</feature>
<feature type="compositionally biased region" description="Polar residues" evidence="10">
    <location>
        <begin position="698"/>
        <end position="717"/>
    </location>
</feature>
<dbReference type="InterPro" id="IPR019787">
    <property type="entry name" value="Znf_PHD-finger"/>
</dbReference>
<dbReference type="GO" id="GO:0031491">
    <property type="term" value="F:nucleosome binding"/>
    <property type="evidence" value="ECO:0007669"/>
    <property type="project" value="UniProtKB-ARBA"/>
</dbReference>
<dbReference type="FunFam" id="3.30.40.10:FF:000053">
    <property type="entry name" value="protein AF-10 isoform X2"/>
    <property type="match status" value="1"/>
</dbReference>